<dbReference type="EMBL" id="JACAZH010000014">
    <property type="protein sequence ID" value="KAF7350696.1"/>
    <property type="molecule type" value="Genomic_DNA"/>
</dbReference>
<evidence type="ECO:0000256" key="1">
    <source>
        <dbReference type="SAM" id="MobiDB-lite"/>
    </source>
</evidence>
<dbReference type="InterPro" id="IPR028018">
    <property type="entry name" value="DUF4646"/>
</dbReference>
<gene>
    <name evidence="2" type="ORF">MSAN_01630400</name>
</gene>
<proteinExistence type="predicted"/>
<dbReference type="AlphaFoldDB" id="A0A8H7CWL0"/>
<protein>
    <submittedName>
        <fullName evidence="2">Uncharacterized protein</fullName>
    </submittedName>
</protein>
<dbReference type="Proteomes" id="UP000623467">
    <property type="component" value="Unassembled WGS sequence"/>
</dbReference>
<evidence type="ECO:0000313" key="3">
    <source>
        <dbReference type="Proteomes" id="UP000623467"/>
    </source>
</evidence>
<evidence type="ECO:0000313" key="2">
    <source>
        <dbReference type="EMBL" id="KAF7350696.1"/>
    </source>
</evidence>
<dbReference type="Pfam" id="PF15496">
    <property type="entry name" value="DUF4646"/>
    <property type="match status" value="1"/>
</dbReference>
<sequence>MILPEKGDPTTPSSSSLSPAPHAPGYYSSSTYTPSSSGSGASASLRPPPRWHAMNSSETALGLVASRPPPSPSHSHSHSQSYLPLPTKREAPSLMRIPPPDLPRTPFHPMFLFAEENRLEKGFASTFPPSSNHPHPFTISDVNETDWLQFLAEIRIVANLTEKDVDTAYHVPVVSAIPLINLAVAFAITHHIKRKKPRLVSLLIDKWNHHFFHPRNIEIILMRGQIKISGQSDQPVGNLYIPRTVNFKAPPMDDSDGDGKHSSKSSDKTYRLFVVSMAA</sequence>
<feature type="region of interest" description="Disordered" evidence="1">
    <location>
        <begin position="1"/>
        <end position="98"/>
    </location>
</feature>
<reference evidence="2" key="1">
    <citation type="submission" date="2020-05" db="EMBL/GenBank/DDBJ databases">
        <title>Mycena genomes resolve the evolution of fungal bioluminescence.</title>
        <authorList>
            <person name="Tsai I.J."/>
        </authorList>
    </citation>
    <scope>NUCLEOTIDE SEQUENCE</scope>
    <source>
        <strain evidence="2">160909Yilan</strain>
    </source>
</reference>
<dbReference type="OrthoDB" id="5314275at2759"/>
<comment type="caution">
    <text evidence="2">The sequence shown here is derived from an EMBL/GenBank/DDBJ whole genome shotgun (WGS) entry which is preliminary data.</text>
</comment>
<name>A0A8H7CWL0_9AGAR</name>
<accession>A0A8H7CWL0</accession>
<feature type="compositionally biased region" description="Low complexity" evidence="1">
    <location>
        <begin position="9"/>
        <end position="44"/>
    </location>
</feature>
<organism evidence="2 3">
    <name type="scientific">Mycena sanguinolenta</name>
    <dbReference type="NCBI Taxonomy" id="230812"/>
    <lineage>
        <taxon>Eukaryota</taxon>
        <taxon>Fungi</taxon>
        <taxon>Dikarya</taxon>
        <taxon>Basidiomycota</taxon>
        <taxon>Agaricomycotina</taxon>
        <taxon>Agaricomycetes</taxon>
        <taxon>Agaricomycetidae</taxon>
        <taxon>Agaricales</taxon>
        <taxon>Marasmiineae</taxon>
        <taxon>Mycenaceae</taxon>
        <taxon>Mycena</taxon>
    </lineage>
</organism>
<keyword evidence="3" id="KW-1185">Reference proteome</keyword>